<evidence type="ECO:0000256" key="10">
    <source>
        <dbReference type="ARBA" id="ARBA00038983"/>
    </source>
</evidence>
<feature type="active site" description="Proton donor/acceptor" evidence="13">
    <location>
        <position position="159"/>
    </location>
</feature>
<dbReference type="RefSeq" id="WP_158361596.1">
    <property type="nucleotide sequence ID" value="NZ_CP032759.1"/>
</dbReference>
<sequence>MKKKITRIAITGATGRMGQVLVKEIQKNKNTILTAALVKKNHLLIGQDIGDSIGIGTIGVSINNTINIEKNKFDVLIDFTQPNSTLHFLEKCCKFKKNIIIGTTGFSNEEIKTIHSYSKKIALMISSNFSLGINLLCQLIQKTTKVLGNSSDIDIIEFHHRNKIDIPSGTALTIGETISKVMNWELNKHSLYYKKGITKKIRETKKIGFSSIRSGNIIGKHTVLFSNSSEEIKITHSAFNRKSFAKGAIEAAIWIHEKNQGLFNMKDMIKDKF</sequence>
<evidence type="ECO:0000313" key="17">
    <source>
        <dbReference type="Proteomes" id="UP000271533"/>
    </source>
</evidence>
<dbReference type="FunFam" id="3.30.360.10:FF:000004">
    <property type="entry name" value="4-hydroxy-tetrahydrodipicolinate reductase"/>
    <property type="match status" value="1"/>
</dbReference>
<dbReference type="GO" id="GO:0005829">
    <property type="term" value="C:cytosol"/>
    <property type="evidence" value="ECO:0007669"/>
    <property type="project" value="TreeGrafter"/>
</dbReference>
<feature type="binding site" evidence="13">
    <location>
        <begin position="102"/>
        <end position="104"/>
    </location>
    <ligand>
        <name>NAD(+)</name>
        <dbReference type="ChEBI" id="CHEBI:57540"/>
    </ligand>
</feature>
<evidence type="ECO:0000256" key="7">
    <source>
        <dbReference type="ARBA" id="ARBA00023027"/>
    </source>
</evidence>
<comment type="pathway">
    <text evidence="9 13">Amino-acid biosynthesis; L-lysine biosynthesis via DAP pathway; (S)-tetrahydrodipicolinate from L-aspartate: step 4/4.</text>
</comment>
<keyword evidence="7 13" id="KW-0520">NAD</keyword>
<dbReference type="GO" id="GO:0019877">
    <property type="term" value="P:diaminopimelate biosynthetic process"/>
    <property type="evidence" value="ECO:0007669"/>
    <property type="project" value="UniProtKB-UniRule"/>
</dbReference>
<evidence type="ECO:0000259" key="14">
    <source>
        <dbReference type="Pfam" id="PF01113"/>
    </source>
</evidence>
<evidence type="ECO:0000256" key="5">
    <source>
        <dbReference type="ARBA" id="ARBA00022915"/>
    </source>
</evidence>
<dbReference type="GO" id="GO:0008839">
    <property type="term" value="F:4-hydroxy-tetrahydrodipicolinate reductase"/>
    <property type="evidence" value="ECO:0007669"/>
    <property type="project" value="UniProtKB-UniRule"/>
</dbReference>
<dbReference type="HAMAP" id="MF_00102">
    <property type="entry name" value="DapB"/>
    <property type="match status" value="1"/>
</dbReference>
<dbReference type="PIRSF" id="PIRSF000161">
    <property type="entry name" value="DHPR"/>
    <property type="match status" value="1"/>
</dbReference>
<evidence type="ECO:0000256" key="2">
    <source>
        <dbReference type="ARBA" id="ARBA00022490"/>
    </source>
</evidence>
<dbReference type="SUPFAM" id="SSF51735">
    <property type="entry name" value="NAD(P)-binding Rossmann-fold domains"/>
    <property type="match status" value="1"/>
</dbReference>
<accession>A0A3G2I6F1</accession>
<feature type="binding site" evidence="13">
    <location>
        <begin position="126"/>
        <end position="129"/>
    </location>
    <ligand>
        <name>NAD(+)</name>
        <dbReference type="ChEBI" id="CHEBI:57540"/>
    </ligand>
</feature>
<dbReference type="InterPro" id="IPR022664">
    <property type="entry name" value="DapB_N_CS"/>
</dbReference>
<dbReference type="EMBL" id="CP032759">
    <property type="protein sequence ID" value="AYN24895.1"/>
    <property type="molecule type" value="Genomic_DNA"/>
</dbReference>
<comment type="subcellular location">
    <subcellularLocation>
        <location evidence="13">Cytoplasm</location>
    </subcellularLocation>
</comment>
<keyword evidence="3 13" id="KW-0028">Amino-acid biosynthesis</keyword>
<feature type="binding site" evidence="13">
    <location>
        <position position="160"/>
    </location>
    <ligand>
        <name>(S)-2,3,4,5-tetrahydrodipicolinate</name>
        <dbReference type="ChEBI" id="CHEBI:16845"/>
    </ligand>
</feature>
<dbReference type="Proteomes" id="UP000271533">
    <property type="component" value="Chromosome"/>
</dbReference>
<dbReference type="PANTHER" id="PTHR20836:SF0">
    <property type="entry name" value="4-HYDROXY-TETRAHYDRODIPICOLINATE REDUCTASE 1, CHLOROPLASTIC-RELATED"/>
    <property type="match status" value="1"/>
</dbReference>
<comment type="catalytic activity">
    <reaction evidence="12 13">
        <text>(S)-2,3,4,5-tetrahydrodipicolinate + NAD(+) + H2O = (2S,4S)-4-hydroxy-2,3,4,5-tetrahydrodipicolinate + NADH + H(+)</text>
        <dbReference type="Rhea" id="RHEA:35323"/>
        <dbReference type="ChEBI" id="CHEBI:15377"/>
        <dbReference type="ChEBI" id="CHEBI:15378"/>
        <dbReference type="ChEBI" id="CHEBI:16845"/>
        <dbReference type="ChEBI" id="CHEBI:57540"/>
        <dbReference type="ChEBI" id="CHEBI:57945"/>
        <dbReference type="ChEBI" id="CHEBI:67139"/>
        <dbReference type="EC" id="1.17.1.8"/>
    </reaction>
</comment>
<organism evidence="16 17">
    <name type="scientific">Buchnera aphidicola subsp. Rhopalosiphum maidis</name>
    <dbReference type="NCBI Taxonomy" id="118109"/>
    <lineage>
        <taxon>Bacteria</taxon>
        <taxon>Pseudomonadati</taxon>
        <taxon>Pseudomonadota</taxon>
        <taxon>Gammaproteobacteria</taxon>
        <taxon>Enterobacterales</taxon>
        <taxon>Erwiniaceae</taxon>
        <taxon>Buchnera</taxon>
    </lineage>
</organism>
<dbReference type="GO" id="GO:0009089">
    <property type="term" value="P:lysine biosynthetic process via diaminopimelate"/>
    <property type="evidence" value="ECO:0007669"/>
    <property type="project" value="UniProtKB-UniRule"/>
</dbReference>
<dbReference type="Gene3D" id="3.40.50.720">
    <property type="entry name" value="NAD(P)-binding Rossmann-like Domain"/>
    <property type="match status" value="1"/>
</dbReference>
<feature type="binding site" evidence="13">
    <location>
        <begin position="169"/>
        <end position="170"/>
    </location>
    <ligand>
        <name>(S)-2,3,4,5-tetrahydrodipicolinate</name>
        <dbReference type="ChEBI" id="CHEBI:16845"/>
    </ligand>
</feature>
<dbReference type="CDD" id="cd02274">
    <property type="entry name" value="DHDPR_N"/>
    <property type="match status" value="1"/>
</dbReference>
<dbReference type="AlphaFoldDB" id="A0A3G2I6F1"/>
<comment type="function">
    <text evidence="13">Catalyzes the conversion of 4-hydroxy-tetrahydrodipicolinate (HTPA) to tetrahydrodipicolinate.</text>
</comment>
<comment type="catalytic activity">
    <reaction evidence="11 13">
        <text>(S)-2,3,4,5-tetrahydrodipicolinate + NADP(+) + H2O = (2S,4S)-4-hydroxy-2,3,4,5-tetrahydrodipicolinate + NADPH + H(+)</text>
        <dbReference type="Rhea" id="RHEA:35331"/>
        <dbReference type="ChEBI" id="CHEBI:15377"/>
        <dbReference type="ChEBI" id="CHEBI:15378"/>
        <dbReference type="ChEBI" id="CHEBI:16845"/>
        <dbReference type="ChEBI" id="CHEBI:57783"/>
        <dbReference type="ChEBI" id="CHEBI:58349"/>
        <dbReference type="ChEBI" id="CHEBI:67139"/>
        <dbReference type="EC" id="1.17.1.8"/>
    </reaction>
</comment>
<comment type="subunit">
    <text evidence="13">Homotetramer.</text>
</comment>
<dbReference type="InterPro" id="IPR023940">
    <property type="entry name" value="DHDPR_bac"/>
</dbReference>
<dbReference type="Pfam" id="PF05173">
    <property type="entry name" value="DapB_C"/>
    <property type="match status" value="1"/>
</dbReference>
<name>A0A3G2I6F1_BUCRM</name>
<evidence type="ECO:0000313" key="16">
    <source>
        <dbReference type="EMBL" id="AYN24895.1"/>
    </source>
</evidence>
<feature type="domain" description="Dihydrodipicolinate reductase N-terminal" evidence="14">
    <location>
        <begin position="7"/>
        <end position="129"/>
    </location>
</feature>
<dbReference type="Gene3D" id="3.30.360.10">
    <property type="entry name" value="Dihydrodipicolinate Reductase, domain 2"/>
    <property type="match status" value="1"/>
</dbReference>
<evidence type="ECO:0000259" key="15">
    <source>
        <dbReference type="Pfam" id="PF05173"/>
    </source>
</evidence>
<gene>
    <name evidence="13" type="primary">dapB</name>
    <name evidence="16" type="ORF">D8S97_03030</name>
</gene>
<dbReference type="GO" id="GO:0050661">
    <property type="term" value="F:NADP binding"/>
    <property type="evidence" value="ECO:0007669"/>
    <property type="project" value="UniProtKB-UniRule"/>
</dbReference>
<keyword evidence="8 13" id="KW-0457">Lysine biosynthesis</keyword>
<evidence type="ECO:0000256" key="9">
    <source>
        <dbReference type="ARBA" id="ARBA00037922"/>
    </source>
</evidence>
<comment type="similarity">
    <text evidence="1 13">Belongs to the DapB family.</text>
</comment>
<feature type="active site" description="Proton donor" evidence="13">
    <location>
        <position position="163"/>
    </location>
</feature>
<dbReference type="EC" id="1.17.1.8" evidence="10 13"/>
<evidence type="ECO:0000256" key="11">
    <source>
        <dbReference type="ARBA" id="ARBA00049080"/>
    </source>
</evidence>
<dbReference type="NCBIfam" id="TIGR00036">
    <property type="entry name" value="dapB"/>
    <property type="match status" value="1"/>
</dbReference>
<evidence type="ECO:0000256" key="4">
    <source>
        <dbReference type="ARBA" id="ARBA00022857"/>
    </source>
</evidence>
<evidence type="ECO:0000256" key="8">
    <source>
        <dbReference type="ARBA" id="ARBA00023154"/>
    </source>
</evidence>
<dbReference type="PROSITE" id="PS01298">
    <property type="entry name" value="DAPB"/>
    <property type="match status" value="1"/>
</dbReference>
<dbReference type="Pfam" id="PF01113">
    <property type="entry name" value="DapB_N"/>
    <property type="match status" value="1"/>
</dbReference>
<feature type="binding site" evidence="13">
    <location>
        <begin position="12"/>
        <end position="17"/>
    </location>
    <ligand>
        <name>NAD(+)</name>
        <dbReference type="ChEBI" id="CHEBI:57540"/>
    </ligand>
</feature>
<protein>
    <recommendedName>
        <fullName evidence="10 13">4-hydroxy-tetrahydrodipicolinate reductase</fullName>
        <shortName evidence="13">HTPA reductase</shortName>
        <ecNumber evidence="10 13">1.17.1.8</ecNumber>
    </recommendedName>
</protein>
<evidence type="ECO:0000256" key="13">
    <source>
        <dbReference type="HAMAP-Rule" id="MF_00102"/>
    </source>
</evidence>
<keyword evidence="2 13" id="KW-0963">Cytoplasm</keyword>
<keyword evidence="5 13" id="KW-0220">Diaminopimelate biosynthesis</keyword>
<dbReference type="OrthoDB" id="9790352at2"/>
<dbReference type="GO" id="GO:0051287">
    <property type="term" value="F:NAD binding"/>
    <property type="evidence" value="ECO:0007669"/>
    <property type="project" value="UniProtKB-UniRule"/>
</dbReference>
<dbReference type="InterPro" id="IPR022663">
    <property type="entry name" value="DapB_C"/>
</dbReference>
<keyword evidence="4 13" id="KW-0521">NADP</keyword>
<feature type="binding site" evidence="13">
    <location>
        <position position="40"/>
    </location>
    <ligand>
        <name>NADP(+)</name>
        <dbReference type="ChEBI" id="CHEBI:58349"/>
    </ligand>
</feature>
<dbReference type="InterPro" id="IPR000846">
    <property type="entry name" value="DapB_N"/>
</dbReference>
<evidence type="ECO:0000256" key="6">
    <source>
        <dbReference type="ARBA" id="ARBA00023002"/>
    </source>
</evidence>
<dbReference type="UniPathway" id="UPA00034">
    <property type="reaction ID" value="UER00018"/>
</dbReference>
<dbReference type="PANTHER" id="PTHR20836">
    <property type="entry name" value="DIHYDRODIPICOLINATE REDUCTASE"/>
    <property type="match status" value="1"/>
</dbReference>
<reference evidence="16 17" key="1">
    <citation type="submission" date="2018-10" db="EMBL/GenBank/DDBJ databases">
        <title>Genome sequence of the corn leaf aphid (Rhopalosiphum maidis Fitch).</title>
        <authorList>
            <person name="Chen W."/>
            <person name="Shakir S."/>
            <person name="Bigham M."/>
            <person name="Fei Z."/>
            <person name="Jander G."/>
        </authorList>
    </citation>
    <scope>NUCLEOTIDE SEQUENCE [LARGE SCALE GENOMIC DNA]</scope>
    <source>
        <strain evidence="16 17">BTI</strain>
    </source>
</reference>
<comment type="caution">
    <text evidence="13">Lacks conserved residue(s) required for the propagation of feature annotation.</text>
</comment>
<keyword evidence="6 13" id="KW-0560">Oxidoreductase</keyword>
<evidence type="ECO:0000256" key="1">
    <source>
        <dbReference type="ARBA" id="ARBA00006642"/>
    </source>
</evidence>
<dbReference type="GO" id="GO:0016726">
    <property type="term" value="F:oxidoreductase activity, acting on CH or CH2 groups, NAD or NADP as acceptor"/>
    <property type="evidence" value="ECO:0007669"/>
    <property type="project" value="UniProtKB-UniRule"/>
</dbReference>
<comment type="caution">
    <text evidence="13">Was originally thought to be a dihydrodipicolinate reductase (DHDPR), catalyzing the conversion of dihydrodipicolinate to tetrahydrodipicolinate. However, it was shown in E.coli that the substrate of the enzymatic reaction is not dihydrodipicolinate (DHDP) but in fact (2S,4S)-4-hydroxy-2,3,4,5-tetrahydrodipicolinic acid (HTPA), the product released by the DapA-catalyzed reaction.</text>
</comment>
<evidence type="ECO:0000256" key="12">
    <source>
        <dbReference type="ARBA" id="ARBA00049396"/>
    </source>
</evidence>
<evidence type="ECO:0000256" key="3">
    <source>
        <dbReference type="ARBA" id="ARBA00022605"/>
    </source>
</evidence>
<dbReference type="SUPFAM" id="SSF55347">
    <property type="entry name" value="Glyceraldehyde-3-phosphate dehydrogenase-like, C-terminal domain"/>
    <property type="match status" value="1"/>
</dbReference>
<feature type="domain" description="Dihydrodipicolinate reductase C-terminal" evidence="15">
    <location>
        <begin position="132"/>
        <end position="269"/>
    </location>
</feature>
<proteinExistence type="inferred from homology"/>
<dbReference type="InterPro" id="IPR036291">
    <property type="entry name" value="NAD(P)-bd_dom_sf"/>
</dbReference>